<dbReference type="GO" id="GO:0008270">
    <property type="term" value="F:zinc ion binding"/>
    <property type="evidence" value="ECO:0007669"/>
    <property type="project" value="UniProtKB-KW"/>
</dbReference>
<keyword evidence="3" id="KW-0677">Repeat</keyword>
<feature type="domain" description="C2H2-type" evidence="9">
    <location>
        <begin position="658"/>
        <end position="685"/>
    </location>
</feature>
<comment type="caution">
    <text evidence="10">The sequence shown here is derived from an EMBL/GenBank/DDBJ whole genome shotgun (WGS) entry which is preliminary data.</text>
</comment>
<proteinExistence type="predicted"/>
<feature type="region of interest" description="Disordered" evidence="8">
    <location>
        <begin position="317"/>
        <end position="363"/>
    </location>
</feature>
<dbReference type="AlphaFoldDB" id="A0A9W8GL86"/>
<reference evidence="10" key="1">
    <citation type="submission" date="2022-07" db="EMBL/GenBank/DDBJ databases">
        <title>Phylogenomic reconstructions and comparative analyses of Kickxellomycotina fungi.</title>
        <authorList>
            <person name="Reynolds N.K."/>
            <person name="Stajich J.E."/>
            <person name="Barry K."/>
            <person name="Grigoriev I.V."/>
            <person name="Crous P."/>
            <person name="Smith M.E."/>
        </authorList>
    </citation>
    <scope>NUCLEOTIDE SEQUENCE</scope>
    <source>
        <strain evidence="10">CBS 109367</strain>
    </source>
</reference>
<evidence type="ECO:0000259" key="9">
    <source>
        <dbReference type="PROSITE" id="PS50157"/>
    </source>
</evidence>
<evidence type="ECO:0000256" key="1">
    <source>
        <dbReference type="ARBA" id="ARBA00004123"/>
    </source>
</evidence>
<dbReference type="InterPro" id="IPR050717">
    <property type="entry name" value="C2H2-ZF_Transcription_Reg"/>
</dbReference>
<feature type="region of interest" description="Disordered" evidence="8">
    <location>
        <begin position="134"/>
        <end position="155"/>
    </location>
</feature>
<keyword evidence="5" id="KW-0862">Zinc</keyword>
<dbReference type="Gene3D" id="3.30.160.60">
    <property type="entry name" value="Classic Zinc Finger"/>
    <property type="match status" value="3"/>
</dbReference>
<evidence type="ECO:0000313" key="10">
    <source>
        <dbReference type="EMBL" id="KAJ2688947.1"/>
    </source>
</evidence>
<organism evidence="10 11">
    <name type="scientific">Coemansia spiralis</name>
    <dbReference type="NCBI Taxonomy" id="417178"/>
    <lineage>
        <taxon>Eukaryota</taxon>
        <taxon>Fungi</taxon>
        <taxon>Fungi incertae sedis</taxon>
        <taxon>Zoopagomycota</taxon>
        <taxon>Kickxellomycotina</taxon>
        <taxon>Kickxellomycetes</taxon>
        <taxon>Kickxellales</taxon>
        <taxon>Kickxellaceae</taxon>
        <taxon>Coemansia</taxon>
    </lineage>
</organism>
<dbReference type="OrthoDB" id="8117402at2759"/>
<dbReference type="PANTHER" id="PTHR14196:SF12">
    <property type="entry name" value="ZINC FINGER PROTEIN 208-LIKE"/>
    <property type="match status" value="1"/>
</dbReference>
<evidence type="ECO:0000256" key="8">
    <source>
        <dbReference type="SAM" id="MobiDB-lite"/>
    </source>
</evidence>
<gene>
    <name evidence="10" type="primary">CRZ1</name>
    <name evidence="10" type="ORF">IWW39_001826</name>
</gene>
<keyword evidence="2" id="KW-0479">Metal-binding</keyword>
<evidence type="ECO:0000256" key="3">
    <source>
        <dbReference type="ARBA" id="ARBA00022737"/>
    </source>
</evidence>
<evidence type="ECO:0000256" key="7">
    <source>
        <dbReference type="PROSITE-ProRule" id="PRU00042"/>
    </source>
</evidence>
<dbReference type="FunFam" id="3.30.160.60:FF:000125">
    <property type="entry name" value="Putative zinc finger protein 143"/>
    <property type="match status" value="1"/>
</dbReference>
<keyword evidence="10" id="KW-0238">DNA-binding</keyword>
<dbReference type="GO" id="GO:0000977">
    <property type="term" value="F:RNA polymerase II transcription regulatory region sequence-specific DNA binding"/>
    <property type="evidence" value="ECO:0007669"/>
    <property type="project" value="TreeGrafter"/>
</dbReference>
<name>A0A9W8GL86_9FUNG</name>
<evidence type="ECO:0000256" key="6">
    <source>
        <dbReference type="ARBA" id="ARBA00023242"/>
    </source>
</evidence>
<feature type="domain" description="C2H2-type" evidence="9">
    <location>
        <begin position="686"/>
        <end position="714"/>
    </location>
</feature>
<evidence type="ECO:0000256" key="5">
    <source>
        <dbReference type="ARBA" id="ARBA00022833"/>
    </source>
</evidence>
<feature type="region of interest" description="Disordered" evidence="8">
    <location>
        <begin position="38"/>
        <end position="110"/>
    </location>
</feature>
<dbReference type="Pfam" id="PF00096">
    <property type="entry name" value="zf-C2H2"/>
    <property type="match status" value="3"/>
</dbReference>
<feature type="region of interest" description="Disordered" evidence="8">
    <location>
        <begin position="552"/>
        <end position="615"/>
    </location>
</feature>
<keyword evidence="6" id="KW-0539">Nucleus</keyword>
<dbReference type="InterPro" id="IPR013087">
    <property type="entry name" value="Znf_C2H2_type"/>
</dbReference>
<evidence type="ECO:0000256" key="4">
    <source>
        <dbReference type="ARBA" id="ARBA00022771"/>
    </source>
</evidence>
<dbReference type="EMBL" id="JANBTX010000035">
    <property type="protein sequence ID" value="KAJ2688947.1"/>
    <property type="molecule type" value="Genomic_DNA"/>
</dbReference>
<accession>A0A9W8GL86</accession>
<dbReference type="SUPFAM" id="SSF57667">
    <property type="entry name" value="beta-beta-alpha zinc fingers"/>
    <property type="match status" value="2"/>
</dbReference>
<sequence length="750" mass="78255">MDTSTVTNVLSFASRLDESQHHQPHIINDLYPMASAATGHPVPTPSPVLHSGLDAGLHTGYTASPPVSQQHQAQSVPSQGNYYNQVGGSSPFGSQNALTSPTPPSLLSVPAPHQLGVMTFEGVSGDASASALYSPGTPLGHAHHHSGGGVPSNAQRMSMFSDQALGIHSGPAYPPNISSLDIPFAYSSQPRDSLGSVLFDTQALSGFPSQSMFGDMSAYSSPSSSQQLGIMPPTPISAPFAGHSTSNAAVAAAMASANAMAERNGQLGLSLQAPNALFHHHSHYSAAPLGTINSAPPNMLEFPHDVLRVQGGGSAERQVSSSPYYDSTVPNTPIQTPGMGISKAGAARRGRTHNGTTEHRYRRKSELGANDPALESIKSAIMGSSNGGSSTSAGLNGGARCVSSTLAESSSFRFEHVFPINDKAETPLPLRRQAVSTHARLSTPLGFAATRGGGGPVNVAPFLVGAPGFKGKTGARRAPGAAMSLRMSPCDNALGLVGGNNGAGQAATIDTAALSLQRLEEEEEDCGGNARQMATQSFSSASEMHSQNCDFGSSSVTAGSDSGSISVEMSSSSHDTAGDDVKPVVPSKKRVRKETVGGGPATKRSKAVVKTEDDATVKSEHEGECLEIKCGHPDCERSFTRKYNLKSHERTHTDERPYACSLCEQRFSRNHDLKRHMKIHSGDRPFKCHLCHRGFARADALSRHTLKGSTCKRAGTMSAKARRANAAAASCSFSYGAAGQEIPPSATEGN</sequence>
<evidence type="ECO:0000313" key="11">
    <source>
        <dbReference type="Proteomes" id="UP001151516"/>
    </source>
</evidence>
<feature type="compositionally biased region" description="Polar residues" evidence="8">
    <location>
        <begin position="317"/>
        <end position="335"/>
    </location>
</feature>
<dbReference type="GO" id="GO:0005634">
    <property type="term" value="C:nucleus"/>
    <property type="evidence" value="ECO:0007669"/>
    <property type="project" value="UniProtKB-SubCell"/>
</dbReference>
<dbReference type="PANTHER" id="PTHR14196">
    <property type="entry name" value="ODD-SKIPPED - RELATED"/>
    <property type="match status" value="1"/>
</dbReference>
<feature type="compositionally biased region" description="Polar residues" evidence="8">
    <location>
        <begin position="61"/>
        <end position="97"/>
    </location>
</feature>
<dbReference type="InterPro" id="IPR036236">
    <property type="entry name" value="Znf_C2H2_sf"/>
</dbReference>
<dbReference type="FunFam" id="3.30.160.60:FF:001182">
    <property type="entry name" value="Zinc finger, C2H2 type"/>
    <property type="match status" value="1"/>
</dbReference>
<comment type="subcellular location">
    <subcellularLocation>
        <location evidence="1">Nucleus</location>
    </subcellularLocation>
</comment>
<dbReference type="GO" id="GO:0000981">
    <property type="term" value="F:DNA-binding transcription factor activity, RNA polymerase II-specific"/>
    <property type="evidence" value="ECO:0007669"/>
    <property type="project" value="TreeGrafter"/>
</dbReference>
<protein>
    <submittedName>
        <fullName evidence="10">DNA-binding transcription factor</fullName>
    </submittedName>
</protein>
<keyword evidence="4 7" id="KW-0863">Zinc-finger</keyword>
<evidence type="ECO:0000256" key="2">
    <source>
        <dbReference type="ARBA" id="ARBA00022723"/>
    </source>
</evidence>
<dbReference type="SMART" id="SM00355">
    <property type="entry name" value="ZnF_C2H2"/>
    <property type="match status" value="3"/>
</dbReference>
<dbReference type="PROSITE" id="PS00028">
    <property type="entry name" value="ZINC_FINGER_C2H2_1"/>
    <property type="match status" value="2"/>
</dbReference>
<dbReference type="Proteomes" id="UP001151516">
    <property type="component" value="Unassembled WGS sequence"/>
</dbReference>
<feature type="domain" description="C2H2-type" evidence="9">
    <location>
        <begin position="628"/>
        <end position="657"/>
    </location>
</feature>
<dbReference type="PROSITE" id="PS50157">
    <property type="entry name" value="ZINC_FINGER_C2H2_2"/>
    <property type="match status" value="3"/>
</dbReference>
<keyword evidence="11" id="KW-1185">Reference proteome</keyword>
<feature type="compositionally biased region" description="Low complexity" evidence="8">
    <location>
        <begin position="552"/>
        <end position="573"/>
    </location>
</feature>